<organism evidence="4 5">
    <name type="scientific">Edaphochlamys debaryana</name>
    <dbReference type="NCBI Taxonomy" id="47281"/>
    <lineage>
        <taxon>Eukaryota</taxon>
        <taxon>Viridiplantae</taxon>
        <taxon>Chlorophyta</taxon>
        <taxon>core chlorophytes</taxon>
        <taxon>Chlorophyceae</taxon>
        <taxon>CS clade</taxon>
        <taxon>Chlamydomonadales</taxon>
        <taxon>Chlamydomonadales incertae sedis</taxon>
        <taxon>Edaphochlamys</taxon>
    </lineage>
</organism>
<evidence type="ECO:0000313" key="4">
    <source>
        <dbReference type="EMBL" id="KAG2490289.1"/>
    </source>
</evidence>
<dbReference type="GO" id="GO:0005524">
    <property type="term" value="F:ATP binding"/>
    <property type="evidence" value="ECO:0007669"/>
    <property type="project" value="InterPro"/>
</dbReference>
<evidence type="ECO:0000256" key="1">
    <source>
        <dbReference type="SAM" id="Coils"/>
    </source>
</evidence>
<dbReference type="Proteomes" id="UP000612055">
    <property type="component" value="Unassembled WGS sequence"/>
</dbReference>
<dbReference type="InterPro" id="IPR002713">
    <property type="entry name" value="FF_domain"/>
</dbReference>
<proteinExistence type="predicted"/>
<keyword evidence="5" id="KW-1185">Reference proteome</keyword>
<accession>A0A835XV01</accession>
<feature type="compositionally biased region" description="Low complexity" evidence="2">
    <location>
        <begin position="820"/>
        <end position="832"/>
    </location>
</feature>
<feature type="compositionally biased region" description="Gly residues" evidence="2">
    <location>
        <begin position="876"/>
        <end position="885"/>
    </location>
</feature>
<feature type="region of interest" description="Disordered" evidence="2">
    <location>
        <begin position="648"/>
        <end position="797"/>
    </location>
</feature>
<dbReference type="Pfam" id="PF01846">
    <property type="entry name" value="FF"/>
    <property type="match status" value="1"/>
</dbReference>
<dbReference type="Gene3D" id="3.30.200.20">
    <property type="entry name" value="Phosphorylase Kinase, domain 1"/>
    <property type="match status" value="1"/>
</dbReference>
<feature type="compositionally biased region" description="Gly residues" evidence="2">
    <location>
        <begin position="359"/>
        <end position="375"/>
    </location>
</feature>
<feature type="coiled-coil region" evidence="1">
    <location>
        <begin position="936"/>
        <end position="973"/>
    </location>
</feature>
<feature type="compositionally biased region" description="Low complexity" evidence="2">
    <location>
        <begin position="676"/>
        <end position="698"/>
    </location>
</feature>
<feature type="compositionally biased region" description="Basic and acidic residues" evidence="2">
    <location>
        <begin position="1162"/>
        <end position="1175"/>
    </location>
</feature>
<protein>
    <recommendedName>
        <fullName evidence="3">Protein kinase domain-containing protein</fullName>
    </recommendedName>
</protein>
<feature type="region of interest" description="Disordered" evidence="2">
    <location>
        <begin position="810"/>
        <end position="839"/>
    </location>
</feature>
<dbReference type="GO" id="GO:0004672">
    <property type="term" value="F:protein kinase activity"/>
    <property type="evidence" value="ECO:0007669"/>
    <property type="project" value="InterPro"/>
</dbReference>
<dbReference type="PROSITE" id="PS50011">
    <property type="entry name" value="PROTEIN_KINASE_DOM"/>
    <property type="match status" value="1"/>
</dbReference>
<dbReference type="SUPFAM" id="SSF81698">
    <property type="entry name" value="FF domain"/>
    <property type="match status" value="2"/>
</dbReference>
<feature type="coiled-coil region" evidence="1">
    <location>
        <begin position="451"/>
        <end position="478"/>
    </location>
</feature>
<dbReference type="PANTHER" id="PTHR46699:SF4">
    <property type="entry name" value="SERINE_THREONINE-PROTEIN KINASE STN7, CHLOROPLASTIC"/>
    <property type="match status" value="1"/>
</dbReference>
<evidence type="ECO:0000256" key="2">
    <source>
        <dbReference type="SAM" id="MobiDB-lite"/>
    </source>
</evidence>
<feature type="compositionally biased region" description="Low complexity" evidence="2">
    <location>
        <begin position="1176"/>
        <end position="1194"/>
    </location>
</feature>
<feature type="coiled-coil region" evidence="1">
    <location>
        <begin position="1315"/>
        <end position="1352"/>
    </location>
</feature>
<comment type="caution">
    <text evidence="4">The sequence shown here is derived from an EMBL/GenBank/DDBJ whole genome shotgun (WGS) entry which is preliminary data.</text>
</comment>
<evidence type="ECO:0000259" key="3">
    <source>
        <dbReference type="PROSITE" id="PS50011"/>
    </source>
</evidence>
<dbReference type="Gene3D" id="1.10.10.440">
    <property type="entry name" value="FF domain"/>
    <property type="match status" value="3"/>
</dbReference>
<feature type="compositionally biased region" description="Basic and acidic residues" evidence="2">
    <location>
        <begin position="810"/>
        <end position="819"/>
    </location>
</feature>
<dbReference type="OrthoDB" id="10252171at2759"/>
<feature type="region of interest" description="Disordered" evidence="2">
    <location>
        <begin position="546"/>
        <end position="565"/>
    </location>
</feature>
<feature type="compositionally biased region" description="Basic and acidic residues" evidence="2">
    <location>
        <begin position="658"/>
        <end position="675"/>
    </location>
</feature>
<dbReference type="InterPro" id="IPR000719">
    <property type="entry name" value="Prot_kinase_dom"/>
</dbReference>
<dbReference type="EMBL" id="JAEHOE010000063">
    <property type="protein sequence ID" value="KAG2490289.1"/>
    <property type="molecule type" value="Genomic_DNA"/>
</dbReference>
<feature type="compositionally biased region" description="Low complexity" evidence="2">
    <location>
        <begin position="489"/>
        <end position="512"/>
    </location>
</feature>
<feature type="compositionally biased region" description="Low complexity" evidence="2">
    <location>
        <begin position="706"/>
        <end position="793"/>
    </location>
</feature>
<name>A0A835XV01_9CHLO</name>
<dbReference type="Pfam" id="PF00069">
    <property type="entry name" value="Pkinase"/>
    <property type="match status" value="1"/>
</dbReference>
<dbReference type="PANTHER" id="PTHR46699">
    <property type="entry name" value="SERINE/THREONINE-PROTEIN KINASE STN8, CHLOROPLASTIC-RELATED"/>
    <property type="match status" value="1"/>
</dbReference>
<feature type="region of interest" description="Disordered" evidence="2">
    <location>
        <begin position="489"/>
        <end position="533"/>
    </location>
</feature>
<feature type="region of interest" description="Disordered" evidence="2">
    <location>
        <begin position="1162"/>
        <end position="1194"/>
    </location>
</feature>
<gene>
    <name evidence="4" type="ORF">HYH03_011241</name>
</gene>
<keyword evidence="1" id="KW-0175">Coiled coil</keyword>
<sequence length="1418" mass="146083">MPKSLLVQRIMGEGSFGQVFEGTLTTPAGSQRVVMKRVKARVEGSTEMAQMEHLLNVYASRVARGHCADFVGYCEVADSEASVRLTAGLWLVWKYEGSKTLSHYLRRRDTTRALAEDLGVPEGAAVAVVMKHVFEGLAAFHAAGLVHRDIKPLNIILADSNRRFKLIDLGACADLRTGTNYVPEESILDLNYCPPEQYVLPTDSPHIAKQAGLLKLAISPMLWAKHKPDRFDTWSAGMVMLQLAIPAMRNDRALKAFNTTYGPKYKYDLSAWRKGANLYPKDCELLDANDGAGWELLQSLLAPRHIQVDDNGGVSFVNDSPFPRISAYEALKHRYIKLGLEASVAAPAVVAVPAAASTGGSGRGGAPAGSGGRGGSSELTPAPAAAAAGGGGGQGPDALSSALGLWRDMTGRLFDLEAKIVKQASATELQTTTVKRLQEQVVVGRADPEVLKKEEQVLDKMQNRLAGLQQDFASTANQANSILSWFGFGRKQQPPKQQPAAAAPAGQAAASGRGSGERRVAKKPSQSMQALRAAEAASAAAAASASRSSVDGTSSTPAPASAAAPSAAGMFSSLWERLSSRLGDLEGKISNQASATERQSLVVRGLRAKVRAGEADRELLDKAERTLGKMEKRLLELDRDYRAAKQNASGALAGNVPDLDRRDPKGKGGSREQRVADAVAAAEAALKSTSDSTDDGGSFWSRLMGRSKSGSSGTSPSGSRDGSGSAKERAAAAAAAASTSAPAPQQQPPRAGSPFFRRAASPTPASSSPLSSSASAGPTPRSGTPSGSASGSGYRSIFGGVFGGPDKAALEKAAQEKAAAEAAAAAAAAAAANPPRATSPRSGGFFGGLFGGGANNAAASNNNGSIFGAAAASGGSSSGSKGGRTAGESVDLPVVPPPAAPAQAASGEALVEGAARVIKSSLGFTGLAARVAGDLAAALKADAERMLKDMEAAEAAKRQQRTLEAAFTALLREASPPLPATASYEEAQERFGREASWIALGDEAKRQAAFAAHQGAVRRAEEQVSLATEAAFRAALRRYKVTATSQYDEYFATLGPIPRTDPSMQAIKDPSRREQLFYEVVAELQLQAALQAAAQKAELEFTTLLAELRDPPVTSTSTWALVRKAVAADARSQALPERRRRELFEAYTAQLFEAEARRRSEEAAEAAAREAEREAAGPAAAEPEPISAEPAAPSQEVALAAAEAAALIVTTAEAEAKAASAKAKVAAAEEAKAKEAAVVPAAAAAAPASFPVVLDDEDLSEALAGMEAALETAVKAVTSPPPALPSVADVAAADNGKVAVGPGLGLGMAAGGGGANRLEDLRREQARLRAEYEAMASRLREMEERLRTQQAATAAAAAAAGVAPAAAGLAGVDDESVGAAVQSGGGGGAEAEVLAGAAGSNGNGAGPDGEAARGRRWR</sequence>
<reference evidence="4" key="1">
    <citation type="journal article" date="2020" name="bioRxiv">
        <title>Comparative genomics of Chlamydomonas.</title>
        <authorList>
            <person name="Craig R.J."/>
            <person name="Hasan A.R."/>
            <person name="Ness R.W."/>
            <person name="Keightley P.D."/>
        </authorList>
    </citation>
    <scope>NUCLEOTIDE SEQUENCE</scope>
    <source>
        <strain evidence="4">CCAP 11/70</strain>
    </source>
</reference>
<feature type="domain" description="Protein kinase" evidence="3">
    <location>
        <begin position="5"/>
        <end position="336"/>
    </location>
</feature>
<feature type="coiled-coil region" evidence="1">
    <location>
        <begin position="620"/>
        <end position="647"/>
    </location>
</feature>
<dbReference type="SMART" id="SM00441">
    <property type="entry name" value="FF"/>
    <property type="match status" value="2"/>
</dbReference>
<dbReference type="InterPro" id="IPR008271">
    <property type="entry name" value="Ser/Thr_kinase_AS"/>
</dbReference>
<dbReference type="InterPro" id="IPR036517">
    <property type="entry name" value="FF_domain_sf"/>
</dbReference>
<dbReference type="SUPFAM" id="SSF56112">
    <property type="entry name" value="Protein kinase-like (PK-like)"/>
    <property type="match status" value="1"/>
</dbReference>
<dbReference type="InterPro" id="IPR011009">
    <property type="entry name" value="Kinase-like_dom_sf"/>
</dbReference>
<feature type="region of interest" description="Disordered" evidence="2">
    <location>
        <begin position="356"/>
        <end position="393"/>
    </location>
</feature>
<dbReference type="PROSITE" id="PS00108">
    <property type="entry name" value="PROTEIN_KINASE_ST"/>
    <property type="match status" value="1"/>
</dbReference>
<feature type="region of interest" description="Disordered" evidence="2">
    <location>
        <begin position="1377"/>
        <end position="1418"/>
    </location>
</feature>
<feature type="region of interest" description="Disordered" evidence="2">
    <location>
        <begin position="871"/>
        <end position="901"/>
    </location>
</feature>
<evidence type="ECO:0000313" key="5">
    <source>
        <dbReference type="Proteomes" id="UP000612055"/>
    </source>
</evidence>
<dbReference type="Gene3D" id="1.10.510.10">
    <property type="entry name" value="Transferase(Phosphotransferase) domain 1"/>
    <property type="match status" value="1"/>
</dbReference>
<dbReference type="SMART" id="SM00220">
    <property type="entry name" value="S_TKc"/>
    <property type="match status" value="1"/>
</dbReference>